<dbReference type="EMBL" id="CYXP01000007">
    <property type="protein sequence ID" value="CUN27021.1"/>
    <property type="molecule type" value="Genomic_DNA"/>
</dbReference>
<evidence type="ECO:0000313" key="18">
    <source>
        <dbReference type="Proteomes" id="UP000095591"/>
    </source>
</evidence>
<evidence type="ECO:0000256" key="8">
    <source>
        <dbReference type="ARBA" id="ARBA00022989"/>
    </source>
</evidence>
<dbReference type="InterPro" id="IPR019998">
    <property type="entry name" value="Membr_insert_YidC"/>
</dbReference>
<feature type="domain" description="Membrane insertase YidC N-terminal" evidence="16">
    <location>
        <begin position="96"/>
        <end position="367"/>
    </location>
</feature>
<dbReference type="Gene3D" id="2.70.98.90">
    <property type="match status" value="1"/>
</dbReference>
<evidence type="ECO:0000256" key="11">
    <source>
        <dbReference type="ARBA" id="ARBA00033245"/>
    </source>
</evidence>
<dbReference type="AlphaFoldDB" id="A0A173VIL7"/>
<dbReference type="InterPro" id="IPR001708">
    <property type="entry name" value="YidC/ALB3/OXA1/COX18"/>
</dbReference>
<dbReference type="Pfam" id="PF02096">
    <property type="entry name" value="60KD_IMP"/>
    <property type="match status" value="1"/>
</dbReference>
<dbReference type="NCBIfam" id="TIGR03593">
    <property type="entry name" value="yidC_nterm"/>
    <property type="match status" value="1"/>
</dbReference>
<evidence type="ECO:0000256" key="4">
    <source>
        <dbReference type="ARBA" id="ARBA00022448"/>
    </source>
</evidence>
<dbReference type="CDD" id="cd19961">
    <property type="entry name" value="EcYidC-like_peri"/>
    <property type="match status" value="1"/>
</dbReference>
<name>A0A173VIL7_PARDI</name>
<evidence type="ECO:0000256" key="14">
    <source>
        <dbReference type="SAM" id="MobiDB-lite"/>
    </source>
</evidence>
<dbReference type="InterPro" id="IPR028055">
    <property type="entry name" value="YidC/Oxa/ALB_C"/>
</dbReference>
<feature type="transmembrane region" description="Helical" evidence="13">
    <location>
        <begin position="544"/>
        <end position="561"/>
    </location>
</feature>
<dbReference type="Proteomes" id="UP000095591">
    <property type="component" value="Unassembled WGS sequence"/>
</dbReference>
<evidence type="ECO:0000256" key="2">
    <source>
        <dbReference type="ARBA" id="ARBA00010527"/>
    </source>
</evidence>
<keyword evidence="4 13" id="KW-0813">Transport</keyword>
<accession>A0A173VIL7</accession>
<evidence type="ECO:0000259" key="16">
    <source>
        <dbReference type="Pfam" id="PF14849"/>
    </source>
</evidence>
<organism evidence="17 18">
    <name type="scientific">Parabacteroides distasonis</name>
    <dbReference type="NCBI Taxonomy" id="823"/>
    <lineage>
        <taxon>Bacteria</taxon>
        <taxon>Pseudomonadati</taxon>
        <taxon>Bacteroidota</taxon>
        <taxon>Bacteroidia</taxon>
        <taxon>Bacteroidales</taxon>
        <taxon>Tannerellaceae</taxon>
        <taxon>Parabacteroides</taxon>
    </lineage>
</organism>
<reference evidence="17 18" key="1">
    <citation type="submission" date="2015-09" db="EMBL/GenBank/DDBJ databases">
        <authorList>
            <consortium name="Pathogen Informatics"/>
        </authorList>
    </citation>
    <scope>NUCLEOTIDE SEQUENCE [LARGE SCALE GENOMIC DNA]</scope>
    <source>
        <strain evidence="17 18">2789STDY5608872</strain>
    </source>
</reference>
<dbReference type="GO" id="GO:0015031">
    <property type="term" value="P:protein transport"/>
    <property type="evidence" value="ECO:0007669"/>
    <property type="project" value="UniProtKB-KW"/>
</dbReference>
<dbReference type="PANTHER" id="PTHR12428:SF65">
    <property type="entry name" value="CYTOCHROME C OXIDASE ASSEMBLY PROTEIN COX18, MITOCHONDRIAL"/>
    <property type="match status" value="1"/>
</dbReference>
<feature type="transmembrane region" description="Helical" evidence="13">
    <location>
        <begin position="505"/>
        <end position="524"/>
    </location>
</feature>
<comment type="subcellular location">
    <subcellularLocation>
        <location evidence="1">Cell inner membrane</location>
        <topology evidence="1">Multi-pass membrane protein</topology>
    </subcellularLocation>
    <subcellularLocation>
        <location evidence="13">Cell membrane</location>
        <topology evidence="13">Multi-pass membrane protein</topology>
    </subcellularLocation>
</comment>
<dbReference type="PRINTS" id="PR00701">
    <property type="entry name" value="60KDINNERMP"/>
</dbReference>
<evidence type="ECO:0000256" key="9">
    <source>
        <dbReference type="ARBA" id="ARBA00023136"/>
    </source>
</evidence>
<dbReference type="GO" id="GO:0051205">
    <property type="term" value="P:protein insertion into membrane"/>
    <property type="evidence" value="ECO:0007669"/>
    <property type="project" value="TreeGrafter"/>
</dbReference>
<dbReference type="InterPro" id="IPR047196">
    <property type="entry name" value="YidC_ALB_C"/>
</dbReference>
<evidence type="ECO:0000259" key="15">
    <source>
        <dbReference type="Pfam" id="PF02096"/>
    </source>
</evidence>
<evidence type="ECO:0000256" key="13">
    <source>
        <dbReference type="HAMAP-Rule" id="MF_01810"/>
    </source>
</evidence>
<feature type="transmembrane region" description="Helical" evidence="13">
    <location>
        <begin position="567"/>
        <end position="586"/>
    </location>
</feature>
<evidence type="ECO:0000256" key="6">
    <source>
        <dbReference type="ARBA" id="ARBA00022692"/>
    </source>
</evidence>
<gene>
    <name evidence="13 17" type="primary">yidC</name>
    <name evidence="17" type="ORF">ERS852429_03110</name>
</gene>
<keyword evidence="7 13" id="KW-0653">Protein transport</keyword>
<feature type="region of interest" description="Disordered" evidence="14">
    <location>
        <begin position="612"/>
        <end position="633"/>
    </location>
</feature>
<dbReference type="NCBIfam" id="NF002356">
    <property type="entry name" value="PRK01318.2-3"/>
    <property type="match status" value="1"/>
</dbReference>
<comment type="similarity">
    <text evidence="2 13">Belongs to the OXA1/ALB3/YidC family. Type 1 subfamily.</text>
</comment>
<dbReference type="RefSeq" id="WP_057319770.1">
    <property type="nucleotide sequence ID" value="NZ_CYXP01000007.1"/>
</dbReference>
<keyword evidence="10 13" id="KW-0143">Chaperone</keyword>
<dbReference type="GO" id="GO:0032977">
    <property type="term" value="F:membrane insertase activity"/>
    <property type="evidence" value="ECO:0007669"/>
    <property type="project" value="InterPro"/>
</dbReference>
<evidence type="ECO:0000313" key="17">
    <source>
        <dbReference type="EMBL" id="CUN27021.1"/>
    </source>
</evidence>
<keyword evidence="5 13" id="KW-1003">Cell membrane</keyword>
<evidence type="ECO:0000256" key="7">
    <source>
        <dbReference type="ARBA" id="ARBA00022927"/>
    </source>
</evidence>
<sequence>MDKNTLIGFLLIGVVLFAFSWFNRPTPEQLEAQRRYQDSIAKIEYAQQLELQKQENKSALVEDSLENVPDSVRAQRLQQSFGVFGEAMVGTEDYTTLQNDLVELRISNKGGRICYARLKEYDTYNDEPLVLFDEKESNFNFTLVTATNRVVNTGDLYFTPVKGNDPNSVIMRLNTGEGSHLDFTYTLKPDDYMVQYQILGTGLNGVLAPSTNALDLLWEQDIRQQEKGRKFEDRYVTLNYKFMADDVEHLSESKSDSKQIPNRLKWIGYKDMFFSTVLISQEGFEATTLDSKAIPEGDVLKQFKTTASVPFDLQGKEATNLSFYFGPNKFALLKSFDKGVSAEQQLDLEKLVPLGWGIFRWVNQYFVIPLFDFLGKFIHNYGILILLMTIIVKIILFPLTYKSYMSSAKMRVLRPQVEEINAKYPGQDKAMERQKATMELYSRAGASPMSGCLPMLLQMPILIALFMFFPSAIELRHQSFLWAHDLSTYDAIFSWNKYIPIITPYFGNHISLFCLLMTITNIFYTKYNMEMTNTGQQQMPGMKAMMYMMPLMFLVFFNQYASGLTYYYFISTLITIVQTLIFRYTINEDKLLAKLEANKRKPMKKSGFMKRLEEAQRAQQETLRKQQEAKKKR</sequence>
<keyword evidence="6 13" id="KW-0812">Transmembrane</keyword>
<dbReference type="GO" id="GO:0005886">
    <property type="term" value="C:plasma membrane"/>
    <property type="evidence" value="ECO:0007669"/>
    <property type="project" value="UniProtKB-SubCell"/>
</dbReference>
<protein>
    <recommendedName>
        <fullName evidence="3 13">Membrane protein insertase YidC</fullName>
    </recommendedName>
    <alternativeName>
        <fullName evidence="12 13">Foldase YidC</fullName>
    </alternativeName>
    <alternativeName>
        <fullName evidence="11 13">Membrane integrase YidC</fullName>
    </alternativeName>
    <alternativeName>
        <fullName evidence="13">Membrane protein YidC</fullName>
    </alternativeName>
</protein>
<comment type="subunit">
    <text evidence="13">Interacts with the Sec translocase complex via SecD. Specifically interacts with transmembrane segments of nascent integral membrane proteins during membrane integration.</text>
</comment>
<dbReference type="HAMAP" id="MF_01810">
    <property type="entry name" value="YidC_type1"/>
    <property type="match status" value="1"/>
</dbReference>
<feature type="transmembrane region" description="Helical" evidence="13">
    <location>
        <begin position="452"/>
        <end position="473"/>
    </location>
</feature>
<feature type="domain" description="Membrane insertase YidC/Oxa/ALB C-terminal" evidence="15">
    <location>
        <begin position="381"/>
        <end position="582"/>
    </location>
</feature>
<proteinExistence type="inferred from homology"/>
<dbReference type="InterPro" id="IPR028053">
    <property type="entry name" value="Membr_insert_YidC_N"/>
</dbReference>
<evidence type="ECO:0000256" key="10">
    <source>
        <dbReference type="ARBA" id="ARBA00023186"/>
    </source>
</evidence>
<dbReference type="CDD" id="cd20070">
    <property type="entry name" value="5TM_YidC_Alb3"/>
    <property type="match status" value="1"/>
</dbReference>
<evidence type="ECO:0000256" key="12">
    <source>
        <dbReference type="ARBA" id="ARBA00033342"/>
    </source>
</evidence>
<comment type="function">
    <text evidence="13">Required for the insertion and/or proper folding and/or complex formation of integral membrane proteins into the membrane. Involved in integration of membrane proteins that insert both dependently and independently of the Sec translocase complex, as well as at least some lipoproteins. Aids folding of multispanning membrane proteins.</text>
</comment>
<dbReference type="PANTHER" id="PTHR12428">
    <property type="entry name" value="OXA1"/>
    <property type="match status" value="1"/>
</dbReference>
<keyword evidence="8 13" id="KW-1133">Transmembrane helix</keyword>
<evidence type="ECO:0000256" key="3">
    <source>
        <dbReference type="ARBA" id="ARBA00015325"/>
    </source>
</evidence>
<dbReference type="Pfam" id="PF14849">
    <property type="entry name" value="YidC_periplas"/>
    <property type="match status" value="1"/>
</dbReference>
<dbReference type="NCBIfam" id="TIGR03592">
    <property type="entry name" value="yidC_oxa1_cterm"/>
    <property type="match status" value="1"/>
</dbReference>
<evidence type="ECO:0000256" key="1">
    <source>
        <dbReference type="ARBA" id="ARBA00004429"/>
    </source>
</evidence>
<feature type="transmembrane region" description="Helical" evidence="13">
    <location>
        <begin position="381"/>
        <end position="401"/>
    </location>
</feature>
<evidence type="ECO:0000256" key="5">
    <source>
        <dbReference type="ARBA" id="ARBA00022475"/>
    </source>
</evidence>
<dbReference type="InterPro" id="IPR038221">
    <property type="entry name" value="YidC_periplasmic_sf"/>
</dbReference>
<keyword evidence="9 13" id="KW-0472">Membrane</keyword>